<name>U3A4B8_9VIBR</name>
<feature type="domain" description="Bacterial Ig-like" evidence="3">
    <location>
        <begin position="2509"/>
        <end position="2606"/>
    </location>
</feature>
<evidence type="ECO:0000313" key="4">
    <source>
        <dbReference type="EMBL" id="GAD74816.1"/>
    </source>
</evidence>
<dbReference type="Pfam" id="PF19078">
    <property type="entry name" value="Big_12"/>
    <property type="match status" value="1"/>
</dbReference>
<evidence type="ECO:0000256" key="2">
    <source>
        <dbReference type="SAM" id="SignalP"/>
    </source>
</evidence>
<feature type="region of interest" description="Disordered" evidence="1">
    <location>
        <begin position="316"/>
        <end position="340"/>
    </location>
</feature>
<proteinExistence type="predicted"/>
<evidence type="ECO:0000313" key="5">
    <source>
        <dbReference type="Proteomes" id="UP000016567"/>
    </source>
</evidence>
<dbReference type="RefSeq" id="WP_021708596.1">
    <property type="nucleotide sequence ID" value="NZ_BATL01000015.1"/>
</dbReference>
<organism evidence="4 5">
    <name type="scientific">Vibrio azureus NBRC 104587</name>
    <dbReference type="NCBI Taxonomy" id="1219077"/>
    <lineage>
        <taxon>Bacteria</taxon>
        <taxon>Pseudomonadati</taxon>
        <taxon>Pseudomonadota</taxon>
        <taxon>Gammaproteobacteria</taxon>
        <taxon>Vibrionales</taxon>
        <taxon>Vibrionaceae</taxon>
        <taxon>Vibrio</taxon>
    </lineage>
</organism>
<feature type="signal peptide" evidence="2">
    <location>
        <begin position="1"/>
        <end position="24"/>
    </location>
</feature>
<dbReference type="Proteomes" id="UP000016567">
    <property type="component" value="Unassembled WGS sequence"/>
</dbReference>
<protein>
    <recommendedName>
        <fullName evidence="3">Bacterial Ig-like domain-containing protein</fullName>
    </recommendedName>
</protein>
<feature type="region of interest" description="Disordered" evidence="1">
    <location>
        <begin position="1333"/>
        <end position="1352"/>
    </location>
</feature>
<evidence type="ECO:0000256" key="1">
    <source>
        <dbReference type="SAM" id="MobiDB-lite"/>
    </source>
</evidence>
<feature type="chain" id="PRO_5004638967" description="Bacterial Ig-like domain-containing protein" evidence="2">
    <location>
        <begin position="25"/>
        <end position="2824"/>
    </location>
</feature>
<accession>U3A4B8</accession>
<comment type="caution">
    <text evidence="4">The sequence shown here is derived from an EMBL/GenBank/DDBJ whole genome shotgun (WGS) entry which is preliminary data.</text>
</comment>
<reference evidence="4 5" key="1">
    <citation type="submission" date="2013-09" db="EMBL/GenBank/DDBJ databases">
        <title>Whole genome shotgun sequence of Vibrio azureus NBRC 104587.</title>
        <authorList>
            <person name="Isaki S."/>
            <person name="Hosoyama A."/>
            <person name="Numata M."/>
            <person name="Hashimoto M."/>
            <person name="Hosoyama Y."/>
            <person name="Tsuchikane K."/>
            <person name="Noguchi M."/>
            <person name="Hirakata S."/>
            <person name="Ichikawa N."/>
            <person name="Ohji S."/>
            <person name="Yamazoe A."/>
            <person name="Fujita N."/>
        </authorList>
    </citation>
    <scope>NUCLEOTIDE SEQUENCE [LARGE SCALE GENOMIC DNA]</scope>
    <source>
        <strain evidence="4 5">NBRC 104587</strain>
    </source>
</reference>
<dbReference type="InterPro" id="IPR013783">
    <property type="entry name" value="Ig-like_fold"/>
</dbReference>
<evidence type="ECO:0000259" key="3">
    <source>
        <dbReference type="Pfam" id="PF19078"/>
    </source>
</evidence>
<keyword evidence="5" id="KW-1185">Reference proteome</keyword>
<feature type="non-terminal residue" evidence="4">
    <location>
        <position position="2824"/>
    </location>
</feature>
<dbReference type="Gene3D" id="2.60.40.10">
    <property type="entry name" value="Immunoglobulins"/>
    <property type="match status" value="1"/>
</dbReference>
<dbReference type="eggNOG" id="ENOG502ZAT8">
    <property type="taxonomic scope" value="Bacteria"/>
</dbReference>
<dbReference type="EMBL" id="BATL01000015">
    <property type="protein sequence ID" value="GAD74816.1"/>
    <property type="molecule type" value="Genomic_DNA"/>
</dbReference>
<dbReference type="PROSITE" id="PS51257">
    <property type="entry name" value="PROKAR_LIPOPROTEIN"/>
    <property type="match status" value="1"/>
</dbReference>
<sequence>MATKKTFKTTLSLISVSLMLSSCGGGGGGGGGGSNTPPERAKGTVSGVVFDAPVGGAVVSAWEYENGRLGRLLDEVKSGVDGRYTLKLQTSSKPVYIEAKGGAYLDPYTDKQISESNGQKLHLRAILNYSEGDNTTQMITPLTNMLTGLAEFKIHNQGHDVQRAISDTSATLEQLYSFNVNLVEPIDIVNSGQSSMPTSGHKYGALLTAYSSFSYDLMDPNNEDDPLLYTSMHLADIQYRDIRADGKLDGREKDVITGGSAVMSFGKKSVGSELYTHDLAKSLLNVVNDTKINHSSTAGKDYVDFANHISGLGSNSSANSGGGVIPPRDETPIDNVKPTVSREKPGEILQGENGQIRLTLSDDVGIKDVSVSLDYGTETFLCVAQGETILDSFCSINRGVFTAGQRETQVDVIIDTVKVDQEQATDALDQAKLIVTPYEVEPYVGKPEDETTEIRFQWDNQYPVINFKGGDVGAVKCDSFNNDECQYADEYELQGTVSDAELTSKVQIGKKGEALVPTDCKSQGENTCAFYYKVGIDKNLNKTLLEIRASDKRGNETVKDFPIFRDTKQPILSEFSFPKGDMNFIYDGDSGRVQSKAQYTESTYPTNEEAAGEAKFYLDINRSIAKNGIAVDNFDPAYLDNNSIPYISFTASDFFEQDPTSGIAISTPSEELKVEVVCSKKRGEQWIPYQARQEQLPRIAPSNPGDDIIYYLPYTRQTCGQILINQSNDQDLFKIDVRVVDNAGRKSRTESAYFKKTFNLPRIKIHTPFIEAQVRAEVLNPENGNFESLGVCTTRTDEGDEYHDRASCEIEAEINEDSRIRVKLLGQASFYNWCNNNCSESNKTTVTLTEKNNPTPYLGAYYKVEKSGESLDLHLTELSAYQMGLFEFLWNKADDKSIASFDTILDQVETALSGSSLGSDDDKPFFGFDPTITSYAFGDMLKEITDQQAASNEFIHRFLAEALNKIPGDNPQNGSDWARAIFNDLKADGKADGKGAQGQDIFVDGNQLTEETYRKDLAQAYFNVATDTYGVTKHIAQDYADDIFNANPKLGDETILGPICDSTLLGQKCETSIDNKPPSVSLEFSEESRTIEVGTNFDNKKIYVAGSISANITVEDESKIVNGPQFSSIWYKKGEGGYVDGGENLLKIDGVNPDDAYKKQYSFNLQTVANELKDIAKFELITQVSDDKGNGYAVGKEHINTVYVDNDFPVVEYVPPKVNGVQVSQDDFLSIHGGTEHDLIFKFDDPVGDDIDSRQIQFSKDGSTTQTISPQGNQDESFNIKLCSRNEESCGENDVQLDDGIWNVKVAAKDNLGNERTLGDTNATTFHIKVDSTPPEVKSNVSEESTPPVLSGNAEWQPIIDWGSLSSRASVDISLKKQSSGSDVKLDPCLDGSKKEGDSQTPCIIIPQEGSSEPVKVQLFADYFRHDKDNPDIATFTVKASDNAKPSNEGSGEFKYSIDNQGPVITYADAWIIANGGKCNQEDKVVGKTFSICFKSVSDVSGVKSVSLFQAQAENSIRLKEIDIETSSINPANAFSMDLVPSETDHIVNNSGQSKEIKLYVKALDRNNFESSVNPRPIIFDNVGPTFKFDPTLPTPETQDNKATINYYYSNYTFKLIAEDLNAEGVQDYNKNVIGKLKYSLFKEGEEKTGSVIDKNQPDNDPYPIQVTNLDPGQYIFEIDGEDKRGNGSKSEFEFNVHNSGPEISNVSLKYKNENENENENALNQINGAYNVFDNKDIVITFKAKDVSGLQKRINVTVTKDSSGDSVDFEADLSSGDSGDSGYKDYTFEITKDKIQSNGLYKIDIDVLNKVKFNEGDQDAKNKLTTKLTLDLNVQRSFIDLKVAKPNNFTDYISNKELTVEFDVSNDTGLKIQKLKCIVQNDWKEGDDINESSPSVTVISPTSPKCSVKLDNQNMDNPVLITQTEANNGKVKQKEFSFKMVDTVPPEVDLNMFTLSEDNVGFNEDNSRMLSFELPFVDNLSGVNISDKDNDSPYLVKSSSSTNLIKPYDDCEERTVDGEAKTFCPYRAKFDDIINITDSEHTIKVKNLSDNANNKASDKDITLEWTKDTISKLEITTPASSPAWIQDKGELKISFYVEIEKGSKLHKLSVSLEENTYNSLDNSGMFSPSTCQNKEPEDKIISCYEFTVSSVNSAEYTYDQVNVNVKAENVWGQPKEESRTLRFDNKPPVIGDEVLSIENVPNDSSKVRLKFDIKDEESGLQQVKYGVRNIGNDIIIDKTKDFDFIDINISDLDNIDSLTVDITATDNVGLFNPVKTIDIPMSLPQLLVTFDENLTSLRGKTLVFTNQNQPFTITSTEGSYIKAKSYAIDMISTSGDTLNFSGNITSSTPNTGKTNGTMYFAIDDQTEYDYTLTVTDSIGRTIKDFKLFNDNSSVYGAREIKSIVDYQKPSVLINGIKQGTSATDDGKYQLDVTAQATDKNLASVTSTVFNDLGLQVSKKSIEEPNPDDSYTFSHSLEPGNYKIKVTATDLVGKTGESRETDVEVVASKVPTLEIKIPTNENEPLAGGTEIPLTFTFSEEVKEFDISDVKLDENNGGELKPLSWSTTDYVTWTVIYVTPRDENKKVTISVEDDSYKSTNNINGKGYSIQLDVDGELPKLEQVTFDPLHQKIGEDVQVELKFDKDLQAATATLGANNITLIADDENKKVWTGSVKVPDVPDLGVGLVVSQYKDLVGNVGEDNTSYTLPITPTLTINDVGKVDESKAENYQFTGTAKRLDDQILSVEIQTLDASATIATDDNVKVENGNWTSRGINLSGQPNGKYKVVVTGTSTVDGIDMEALQQGEFLLEQALPSLTNASFDKPHH</sequence>
<gene>
    <name evidence="4" type="ORF">VAZ01S_015_00600</name>
</gene>
<keyword evidence="2" id="KW-0732">Signal</keyword>
<dbReference type="InterPro" id="IPR044048">
    <property type="entry name" value="Big_12"/>
</dbReference>